<evidence type="ECO:0000313" key="1">
    <source>
        <dbReference type="EMBL" id="KAI9634698.1"/>
    </source>
</evidence>
<sequence>MSLNILASGSELELQPGENVLSSGNTADLELRIPATMAGPKRTDYAKGRLWATNQRVIFVGDQPLASGSGSAPIASLVIPYPVLVSSKFNLPLLSANNITLSFLPDPLVTETNLPSPGRGASLEAKLVVGEGAGHGVWKVIEGERARWEADRRRGEEEALPVYEA</sequence>
<proteinExistence type="predicted"/>
<reference evidence="1" key="1">
    <citation type="journal article" date="2022" name="G3 (Bethesda)">
        <title>High quality genome of the basidiomycete yeast Dioszegia hungarica PDD-24b-2 isolated from cloud water.</title>
        <authorList>
            <person name="Jarrige D."/>
            <person name="Haridas S."/>
            <person name="Bleykasten-Grosshans C."/>
            <person name="Joly M."/>
            <person name="Nadalig T."/>
            <person name="Sancelme M."/>
            <person name="Vuilleumier S."/>
            <person name="Grigoriev I.V."/>
            <person name="Amato P."/>
            <person name="Bringel F."/>
        </authorList>
    </citation>
    <scope>NUCLEOTIDE SEQUENCE</scope>
    <source>
        <strain evidence="1">PDD-24b-2</strain>
    </source>
</reference>
<name>A0AA38H608_9TREE</name>
<dbReference type="Proteomes" id="UP001164286">
    <property type="component" value="Unassembled WGS sequence"/>
</dbReference>
<evidence type="ECO:0000313" key="2">
    <source>
        <dbReference type="Proteomes" id="UP001164286"/>
    </source>
</evidence>
<dbReference type="GeneID" id="77728908"/>
<accession>A0AA38H608</accession>
<dbReference type="RefSeq" id="XP_052944475.1">
    <property type="nucleotide sequence ID" value="XM_053089703.1"/>
</dbReference>
<keyword evidence="2" id="KW-1185">Reference proteome</keyword>
<dbReference type="EMBL" id="JAKWFO010000006">
    <property type="protein sequence ID" value="KAI9634698.1"/>
    <property type="molecule type" value="Genomic_DNA"/>
</dbReference>
<dbReference type="SUPFAM" id="SSF50729">
    <property type="entry name" value="PH domain-like"/>
    <property type="match status" value="1"/>
</dbReference>
<organism evidence="1 2">
    <name type="scientific">Dioszegia hungarica</name>
    <dbReference type="NCBI Taxonomy" id="4972"/>
    <lineage>
        <taxon>Eukaryota</taxon>
        <taxon>Fungi</taxon>
        <taxon>Dikarya</taxon>
        <taxon>Basidiomycota</taxon>
        <taxon>Agaricomycotina</taxon>
        <taxon>Tremellomycetes</taxon>
        <taxon>Tremellales</taxon>
        <taxon>Bulleribasidiaceae</taxon>
        <taxon>Dioszegia</taxon>
    </lineage>
</organism>
<dbReference type="AlphaFoldDB" id="A0AA38H608"/>
<protein>
    <submittedName>
        <fullName evidence="1">Uncharacterized protein</fullName>
    </submittedName>
</protein>
<gene>
    <name evidence="1" type="ORF">MKK02DRAFT_37577</name>
</gene>
<comment type="caution">
    <text evidence="1">The sequence shown here is derived from an EMBL/GenBank/DDBJ whole genome shotgun (WGS) entry which is preliminary data.</text>
</comment>